<protein>
    <submittedName>
        <fullName evidence="1">Uncharacterized protein</fullName>
    </submittedName>
</protein>
<gene>
    <name evidence="1" type="ORF">MAR_023392</name>
</gene>
<dbReference type="EMBL" id="CP111014">
    <property type="protein sequence ID" value="WAQ99019.1"/>
    <property type="molecule type" value="Genomic_DNA"/>
</dbReference>
<organism evidence="1 2">
    <name type="scientific">Mya arenaria</name>
    <name type="common">Soft-shell clam</name>
    <dbReference type="NCBI Taxonomy" id="6604"/>
    <lineage>
        <taxon>Eukaryota</taxon>
        <taxon>Metazoa</taxon>
        <taxon>Spiralia</taxon>
        <taxon>Lophotrochozoa</taxon>
        <taxon>Mollusca</taxon>
        <taxon>Bivalvia</taxon>
        <taxon>Autobranchia</taxon>
        <taxon>Heteroconchia</taxon>
        <taxon>Euheterodonta</taxon>
        <taxon>Imparidentia</taxon>
        <taxon>Neoheterodontei</taxon>
        <taxon>Myida</taxon>
        <taxon>Myoidea</taxon>
        <taxon>Myidae</taxon>
        <taxon>Mya</taxon>
    </lineage>
</organism>
<reference evidence="1" key="1">
    <citation type="submission" date="2022-11" db="EMBL/GenBank/DDBJ databases">
        <title>Centuries of genome instability and evolution in soft-shell clam transmissible cancer (bioRxiv).</title>
        <authorList>
            <person name="Hart S.F.M."/>
            <person name="Yonemitsu M.A."/>
            <person name="Giersch R.M."/>
            <person name="Beal B.F."/>
            <person name="Arriagada G."/>
            <person name="Davis B.W."/>
            <person name="Ostrander E.A."/>
            <person name="Goff S.P."/>
            <person name="Metzger M.J."/>
        </authorList>
    </citation>
    <scope>NUCLEOTIDE SEQUENCE</scope>
    <source>
        <strain evidence="1">MELC-2E11</strain>
        <tissue evidence="1">Siphon/mantle</tissue>
    </source>
</reference>
<dbReference type="InterPro" id="IPR036397">
    <property type="entry name" value="RNaseH_sf"/>
</dbReference>
<dbReference type="Proteomes" id="UP001164746">
    <property type="component" value="Chromosome 3"/>
</dbReference>
<sequence>MAALERHLDEARCVIKSLGFTTSSTQYGQMVQDSNKEKQVQFCQRLIQADIDLDNGIFTNESTVSLEQSKPNSYHRLGTINPVIPKAKHPAKVHVWGGISPRCASQMDIVSSRINDPKHMSNLAQDFMCDNGINWMDSLPSGN</sequence>
<name>A0ABY7DR24_MYAAR</name>
<accession>A0ABY7DR24</accession>
<keyword evidence="2" id="KW-1185">Reference proteome</keyword>
<dbReference type="Gene3D" id="3.30.420.10">
    <property type="entry name" value="Ribonuclease H-like superfamily/Ribonuclease H"/>
    <property type="match status" value="1"/>
</dbReference>
<evidence type="ECO:0000313" key="1">
    <source>
        <dbReference type="EMBL" id="WAQ99019.1"/>
    </source>
</evidence>
<proteinExistence type="predicted"/>
<evidence type="ECO:0000313" key="2">
    <source>
        <dbReference type="Proteomes" id="UP001164746"/>
    </source>
</evidence>